<dbReference type="Proteomes" id="UP000036700">
    <property type="component" value="Chromosome"/>
</dbReference>
<reference evidence="2" key="1">
    <citation type="submission" date="2015-06" db="EMBL/GenBank/DDBJ databases">
        <authorList>
            <person name="Lim Y.L."/>
            <person name="Ee R."/>
            <person name="Yong D."/>
            <person name="How K.Y."/>
            <person name="Yin W.F."/>
            <person name="Chan K.G."/>
        </authorList>
    </citation>
    <scope>NUCLEOTIDE SEQUENCE [LARGE SCALE GENOMIC DNA]</scope>
    <source>
        <strain evidence="2">DSM 25325</strain>
    </source>
</reference>
<dbReference type="RefSeq" id="WP_047212657.1">
    <property type="nucleotide sequence ID" value="NZ_CP011568.3"/>
</dbReference>
<sequence length="76" mass="8168">MSGQDARAPVQASPGECAEALCTLLLQSLAALAAADQVDTACRIAGQAHAVLRRDDGRQAQRFNSLLHRLTPRLDW</sequence>
<dbReference type="PATRIC" id="fig|445709.3.peg.360"/>
<dbReference type="AlphaFoldDB" id="A0A0G3EJL1"/>
<evidence type="ECO:0000313" key="1">
    <source>
        <dbReference type="EMBL" id="AKJ67120.1"/>
    </source>
</evidence>
<keyword evidence="2" id="KW-1185">Reference proteome</keyword>
<protein>
    <submittedName>
        <fullName evidence="1">Uncharacterized protein</fullName>
    </submittedName>
</protein>
<dbReference type="STRING" id="445709.ABW99_01635"/>
<proteinExistence type="predicted"/>
<name>A0A0G3EJL1_9BURK</name>
<dbReference type="EMBL" id="CP011568">
    <property type="protein sequence ID" value="AKJ67120.1"/>
    <property type="molecule type" value="Genomic_DNA"/>
</dbReference>
<gene>
    <name evidence="1" type="ORF">ABW99_01635</name>
</gene>
<accession>A0A0G3EJL1</accession>
<evidence type="ECO:0000313" key="2">
    <source>
        <dbReference type="Proteomes" id="UP000036700"/>
    </source>
</evidence>
<dbReference type="KEGG" id="ptx:ABW99_01635"/>
<organism evidence="1 2">
    <name type="scientific">Pandoraea thiooxydans</name>
    <dbReference type="NCBI Taxonomy" id="445709"/>
    <lineage>
        <taxon>Bacteria</taxon>
        <taxon>Pseudomonadati</taxon>
        <taxon>Pseudomonadota</taxon>
        <taxon>Betaproteobacteria</taxon>
        <taxon>Burkholderiales</taxon>
        <taxon>Burkholderiaceae</taxon>
        <taxon>Pandoraea</taxon>
    </lineage>
</organism>